<keyword evidence="1" id="KW-1133">Transmembrane helix</keyword>
<feature type="transmembrane region" description="Helical" evidence="1">
    <location>
        <begin position="118"/>
        <end position="146"/>
    </location>
</feature>
<evidence type="ECO:0000313" key="6">
    <source>
        <dbReference type="Proteomes" id="UP000274695"/>
    </source>
</evidence>
<keyword evidence="6" id="KW-1185">Reference proteome</keyword>
<dbReference type="PANTHER" id="PTHR38034">
    <property type="entry name" value="INNER MEMBRANE PROTEIN YPJD"/>
    <property type="match status" value="1"/>
</dbReference>
<organism evidence="3 5">
    <name type="scientific">Zhongshania marina</name>
    <dbReference type="NCBI Taxonomy" id="2304603"/>
    <lineage>
        <taxon>Bacteria</taxon>
        <taxon>Pseudomonadati</taxon>
        <taxon>Pseudomonadota</taxon>
        <taxon>Gammaproteobacteria</taxon>
        <taxon>Cellvibrionales</taxon>
        <taxon>Spongiibacteraceae</taxon>
        <taxon>Zhongshania</taxon>
    </lineage>
</organism>
<dbReference type="Proteomes" id="UP000274695">
    <property type="component" value="Unassembled WGS sequence"/>
</dbReference>
<evidence type="ECO:0000313" key="5">
    <source>
        <dbReference type="Proteomes" id="UP000237222"/>
    </source>
</evidence>
<reference evidence="4 6" key="2">
    <citation type="submission" date="2018-10" db="EMBL/GenBank/DDBJ databases">
        <title>Draft genome sequence of Zhongshania sp. DSW25-10.</title>
        <authorList>
            <person name="Oh J."/>
        </authorList>
    </citation>
    <scope>NUCLEOTIDE SEQUENCE [LARGE SCALE GENOMIC DNA]</scope>
    <source>
        <strain evidence="4 6">DSW25-10</strain>
    </source>
</reference>
<dbReference type="InterPro" id="IPR052372">
    <property type="entry name" value="YpjD/HemX"/>
</dbReference>
<feature type="transmembrane region" description="Helical" evidence="1">
    <location>
        <begin position="33"/>
        <end position="54"/>
    </location>
</feature>
<dbReference type="OrthoDB" id="9780793at2"/>
<feature type="transmembrane region" description="Helical" evidence="1">
    <location>
        <begin position="60"/>
        <end position="81"/>
    </location>
</feature>
<sequence length="265" mass="29031">MNLYSSIAAIIFYAIATGIQYRALNRTLNQSSLIIGLAAVLCHAIAAITAIHTADGMDLGVVQVLSLITWLICLITVSASLRRPLHNLLIPLYPLAAISLIAELLIPERQQLLQHQPLGVLCHILLSILAYSVLTIAATQAMVLALQDRMLRDHHLKGLPSILPPLQTMEAMLFELIWAGFILLTMAIVTGGIYVDDMLAQHLLHKTVFSVLSWILLAILLCGRIALGWRGKVAIRWTLWAFACLLLGYLGTKIALSIIIHITAT</sequence>
<evidence type="ECO:0000259" key="2">
    <source>
        <dbReference type="Pfam" id="PF01578"/>
    </source>
</evidence>
<dbReference type="Proteomes" id="UP000237222">
    <property type="component" value="Unassembled WGS sequence"/>
</dbReference>
<dbReference type="RefSeq" id="WP_103684137.1">
    <property type="nucleotide sequence ID" value="NZ_PQGG01000019.1"/>
</dbReference>
<feature type="transmembrane region" description="Helical" evidence="1">
    <location>
        <begin position="176"/>
        <end position="195"/>
    </location>
</feature>
<dbReference type="GO" id="GO:0020037">
    <property type="term" value="F:heme binding"/>
    <property type="evidence" value="ECO:0007669"/>
    <property type="project" value="InterPro"/>
</dbReference>
<reference evidence="3" key="1">
    <citation type="submission" date="2018-01" db="EMBL/GenBank/DDBJ databases">
        <authorList>
            <person name="Yu X.-D."/>
        </authorList>
    </citation>
    <scope>NUCLEOTIDE SEQUENCE</scope>
    <source>
        <strain evidence="3">ZX-21</strain>
    </source>
</reference>
<evidence type="ECO:0000256" key="1">
    <source>
        <dbReference type="SAM" id="Phobius"/>
    </source>
</evidence>
<dbReference type="EMBL" id="PQGG01000019">
    <property type="protein sequence ID" value="POP53195.1"/>
    <property type="molecule type" value="Genomic_DNA"/>
</dbReference>
<proteinExistence type="predicted"/>
<dbReference type="GO" id="GO:0017004">
    <property type="term" value="P:cytochrome complex assembly"/>
    <property type="evidence" value="ECO:0007669"/>
    <property type="project" value="InterPro"/>
</dbReference>
<dbReference type="Pfam" id="PF01578">
    <property type="entry name" value="Cytochrom_C_asm"/>
    <property type="match status" value="1"/>
</dbReference>
<dbReference type="PANTHER" id="PTHR38034:SF1">
    <property type="entry name" value="INNER MEMBRANE PROTEIN YPJD"/>
    <property type="match status" value="1"/>
</dbReference>
<dbReference type="InterPro" id="IPR002541">
    <property type="entry name" value="Cyt_c_assembly"/>
</dbReference>
<name>A0A2S4HGS3_9GAMM</name>
<dbReference type="GO" id="GO:0005886">
    <property type="term" value="C:plasma membrane"/>
    <property type="evidence" value="ECO:0007669"/>
    <property type="project" value="TreeGrafter"/>
</dbReference>
<feature type="transmembrane region" description="Helical" evidence="1">
    <location>
        <begin position="6"/>
        <end position="24"/>
    </location>
</feature>
<feature type="transmembrane region" description="Helical" evidence="1">
    <location>
        <begin position="239"/>
        <end position="262"/>
    </location>
</feature>
<evidence type="ECO:0000313" key="4">
    <source>
        <dbReference type="EMBL" id="RNL58939.1"/>
    </source>
</evidence>
<keyword evidence="1" id="KW-0472">Membrane</keyword>
<accession>A0A2S4HGS3</accession>
<gene>
    <name evidence="3" type="ORF">C0068_08910</name>
    <name evidence="4" type="ORF">D0911_16945</name>
</gene>
<feature type="transmembrane region" description="Helical" evidence="1">
    <location>
        <begin position="88"/>
        <end position="106"/>
    </location>
</feature>
<evidence type="ECO:0000313" key="3">
    <source>
        <dbReference type="EMBL" id="POP53195.1"/>
    </source>
</evidence>
<dbReference type="AlphaFoldDB" id="A0A2S4HGS3"/>
<comment type="caution">
    <text evidence="3">The sequence shown here is derived from an EMBL/GenBank/DDBJ whole genome shotgun (WGS) entry which is preliminary data.</text>
</comment>
<feature type="transmembrane region" description="Helical" evidence="1">
    <location>
        <begin position="207"/>
        <end position="227"/>
    </location>
</feature>
<protein>
    <submittedName>
        <fullName evidence="3">Phosphohydrolase</fullName>
    </submittedName>
</protein>
<feature type="domain" description="Cytochrome c assembly protein" evidence="2">
    <location>
        <begin position="36"/>
        <end position="256"/>
    </location>
</feature>
<keyword evidence="1" id="KW-0812">Transmembrane</keyword>
<dbReference type="EMBL" id="RHGB01000024">
    <property type="protein sequence ID" value="RNL58939.1"/>
    <property type="molecule type" value="Genomic_DNA"/>
</dbReference>